<evidence type="ECO:0000313" key="3">
    <source>
        <dbReference type="Proteomes" id="UP001642409"/>
    </source>
</evidence>
<sequence length="116" mass="13829">MLAHSGELSLFWSLYDINIERQTETDITEQNIKIESTYSLSQINEYVSQIRQMVVEEQIEPKQYQKQLCNELNNYIALLQANSHIQRSLQKILVKIKSLNKIENIEDILKRREQYK</sequence>
<proteinExistence type="predicted"/>
<reference evidence="1" key="1">
    <citation type="submission" date="2023-06" db="EMBL/GenBank/DDBJ databases">
        <authorList>
            <person name="Kurt Z."/>
        </authorList>
    </citation>
    <scope>NUCLEOTIDE SEQUENCE</scope>
</reference>
<evidence type="ECO:0000313" key="2">
    <source>
        <dbReference type="EMBL" id="CAL5995917.1"/>
    </source>
</evidence>
<dbReference type="Proteomes" id="UP001642409">
    <property type="component" value="Unassembled WGS sequence"/>
</dbReference>
<reference evidence="2 3" key="2">
    <citation type="submission" date="2024-07" db="EMBL/GenBank/DDBJ databases">
        <authorList>
            <person name="Akdeniz Z."/>
        </authorList>
    </citation>
    <scope>NUCLEOTIDE SEQUENCE [LARGE SCALE GENOMIC DNA]</scope>
</reference>
<comment type="caution">
    <text evidence="1">The sequence shown here is derived from an EMBL/GenBank/DDBJ whole genome shotgun (WGS) entry which is preliminary data.</text>
</comment>
<gene>
    <name evidence="2" type="ORF">HINF_LOCUS14369</name>
    <name evidence="1" type="ORF">HINF_LOCUS58828</name>
</gene>
<evidence type="ECO:0000313" key="1">
    <source>
        <dbReference type="EMBL" id="CAI9971183.1"/>
    </source>
</evidence>
<accession>A0AA86RAS5</accession>
<keyword evidence="3" id="KW-1185">Reference proteome</keyword>
<organism evidence="1">
    <name type="scientific">Hexamita inflata</name>
    <dbReference type="NCBI Taxonomy" id="28002"/>
    <lineage>
        <taxon>Eukaryota</taxon>
        <taxon>Metamonada</taxon>
        <taxon>Diplomonadida</taxon>
        <taxon>Hexamitidae</taxon>
        <taxon>Hexamitinae</taxon>
        <taxon>Hexamita</taxon>
    </lineage>
</organism>
<dbReference type="AlphaFoldDB" id="A0AA86RAS5"/>
<name>A0AA86RAS5_9EUKA</name>
<dbReference type="EMBL" id="CATOUU010001090">
    <property type="protein sequence ID" value="CAI9971183.1"/>
    <property type="molecule type" value="Genomic_DNA"/>
</dbReference>
<dbReference type="EMBL" id="CAXDID020000034">
    <property type="protein sequence ID" value="CAL5995917.1"/>
    <property type="molecule type" value="Genomic_DNA"/>
</dbReference>
<protein>
    <submittedName>
        <fullName evidence="2">Hypothetical_protein</fullName>
    </submittedName>
</protein>